<reference evidence="2" key="2">
    <citation type="journal article" date="2007" name="Nature">
        <title>Evolution of genes and genomes on the Drosophila phylogeny.</title>
        <authorList>
            <consortium name="Drosophila 12 Genomes Consortium"/>
            <person name="Clark A.G."/>
            <person name="Eisen M.B."/>
            <person name="Smith D.R."/>
            <person name="Bergman C.M."/>
            <person name="Oliver B."/>
            <person name="Markow T.A."/>
            <person name="Kaufman T.C."/>
            <person name="Kellis M."/>
            <person name="Gelbart W."/>
            <person name="Iyer V.N."/>
            <person name="Pollard D.A."/>
            <person name="Sackton T.B."/>
            <person name="Larracuente A.M."/>
            <person name="Singh N.D."/>
            <person name="Abad J.P."/>
            <person name="Abt D.N."/>
            <person name="Adryan B."/>
            <person name="Aguade M."/>
            <person name="Akashi H."/>
            <person name="Anderson W.W."/>
            <person name="Aquadro C.F."/>
            <person name="Ardell D.H."/>
            <person name="Arguello R."/>
            <person name="Artieri C.G."/>
            <person name="Barbash D.A."/>
            <person name="Barker D."/>
            <person name="Barsanti P."/>
            <person name="Batterham P."/>
            <person name="Batzoglou S."/>
            <person name="Begun D."/>
            <person name="Bhutkar A."/>
            <person name="Blanco E."/>
            <person name="Bosak S.A."/>
            <person name="Bradley R.K."/>
            <person name="Brand A.D."/>
            <person name="Brent M.R."/>
            <person name="Brooks A.N."/>
            <person name="Brown R.H."/>
            <person name="Butlin R.K."/>
            <person name="Caggese C."/>
            <person name="Calvi B.R."/>
            <person name="Bernardo de Carvalho A."/>
            <person name="Caspi A."/>
            <person name="Castrezana S."/>
            <person name="Celniker S.E."/>
            <person name="Chang J.L."/>
            <person name="Chapple C."/>
            <person name="Chatterji S."/>
            <person name="Chinwalla A."/>
            <person name="Civetta A."/>
            <person name="Clifton S.W."/>
            <person name="Comeron J.M."/>
            <person name="Costello J.C."/>
            <person name="Coyne J.A."/>
            <person name="Daub J."/>
            <person name="David R.G."/>
            <person name="Delcher A.L."/>
            <person name="Delehaunty K."/>
            <person name="Do C.B."/>
            <person name="Ebling H."/>
            <person name="Edwards K."/>
            <person name="Eickbush T."/>
            <person name="Evans J.D."/>
            <person name="Filipski A."/>
            <person name="Findeiss S."/>
            <person name="Freyhult E."/>
            <person name="Fulton L."/>
            <person name="Fulton R."/>
            <person name="Garcia A.C."/>
            <person name="Gardiner A."/>
            <person name="Garfield D.A."/>
            <person name="Garvin B.E."/>
            <person name="Gibson G."/>
            <person name="Gilbert D."/>
            <person name="Gnerre S."/>
            <person name="Godfrey J."/>
            <person name="Good R."/>
            <person name="Gotea V."/>
            <person name="Gravely B."/>
            <person name="Greenberg A.J."/>
            <person name="Griffiths-Jones S."/>
            <person name="Gross S."/>
            <person name="Guigo R."/>
            <person name="Gustafson E.A."/>
            <person name="Haerty W."/>
            <person name="Hahn M.W."/>
            <person name="Halligan D.L."/>
            <person name="Halpern A.L."/>
            <person name="Halter G.M."/>
            <person name="Han M.V."/>
            <person name="Heger A."/>
            <person name="Hillier L."/>
            <person name="Hinrichs A.S."/>
            <person name="Holmes I."/>
            <person name="Hoskins R.A."/>
            <person name="Hubisz M.J."/>
            <person name="Hultmark D."/>
            <person name="Huntley M.A."/>
            <person name="Jaffe D.B."/>
            <person name="Jagadeeshan S."/>
            <person name="Jeck W.R."/>
            <person name="Johnson J."/>
            <person name="Jones C.D."/>
            <person name="Jordan W.C."/>
            <person name="Karpen G.H."/>
            <person name="Kataoka E."/>
            <person name="Keightley P.D."/>
            <person name="Kheradpour P."/>
            <person name="Kirkness E.F."/>
            <person name="Koerich L.B."/>
            <person name="Kristiansen K."/>
            <person name="Kudrna D."/>
            <person name="Kulathinal R.J."/>
            <person name="Kumar S."/>
            <person name="Kwok R."/>
            <person name="Lander E."/>
            <person name="Langley C.H."/>
            <person name="Lapoint R."/>
            <person name="Lazzaro B.P."/>
            <person name="Lee S.J."/>
            <person name="Levesque L."/>
            <person name="Li R."/>
            <person name="Lin C.F."/>
            <person name="Lin M.F."/>
            <person name="Lindblad-Toh K."/>
            <person name="Llopart A."/>
            <person name="Long M."/>
            <person name="Low L."/>
            <person name="Lozovsky E."/>
            <person name="Lu J."/>
            <person name="Luo M."/>
            <person name="Machado C.A."/>
            <person name="Makalowski W."/>
            <person name="Marzo M."/>
            <person name="Matsuda M."/>
            <person name="Matzkin L."/>
            <person name="McAllister B."/>
            <person name="McBride C.S."/>
            <person name="McKernan B."/>
            <person name="McKernan K."/>
            <person name="Mendez-Lago M."/>
            <person name="Minx P."/>
            <person name="Mollenhauer M.U."/>
            <person name="Montooth K."/>
            <person name="Mount S.M."/>
            <person name="Mu X."/>
            <person name="Myers E."/>
            <person name="Negre B."/>
            <person name="Newfeld S."/>
            <person name="Nielsen R."/>
            <person name="Noor M.A."/>
            <person name="O'Grady P."/>
            <person name="Pachter L."/>
            <person name="Papaceit M."/>
            <person name="Parisi M.J."/>
            <person name="Parisi M."/>
            <person name="Parts L."/>
            <person name="Pedersen J.S."/>
            <person name="Pesole G."/>
            <person name="Phillippy A.M."/>
            <person name="Ponting C.P."/>
            <person name="Pop M."/>
            <person name="Porcelli D."/>
            <person name="Powell J.R."/>
            <person name="Prohaska S."/>
            <person name="Pruitt K."/>
            <person name="Puig M."/>
            <person name="Quesneville H."/>
            <person name="Ram K.R."/>
            <person name="Rand D."/>
            <person name="Rasmussen M.D."/>
            <person name="Reed L.K."/>
            <person name="Reenan R."/>
            <person name="Reily A."/>
            <person name="Remington K.A."/>
            <person name="Rieger T.T."/>
            <person name="Ritchie M.G."/>
            <person name="Robin C."/>
            <person name="Rogers Y.H."/>
            <person name="Rohde C."/>
            <person name="Rozas J."/>
            <person name="Rubenfield M.J."/>
            <person name="Ruiz A."/>
            <person name="Russo S."/>
            <person name="Salzberg S.L."/>
            <person name="Sanchez-Gracia A."/>
            <person name="Saranga D.J."/>
            <person name="Sato H."/>
            <person name="Schaeffer S.W."/>
            <person name="Schatz M.C."/>
            <person name="Schlenke T."/>
            <person name="Schwartz R."/>
            <person name="Segarra C."/>
            <person name="Singh R.S."/>
            <person name="Sirot L."/>
            <person name="Sirota M."/>
            <person name="Sisneros N.B."/>
            <person name="Smith C.D."/>
            <person name="Smith T.F."/>
            <person name="Spieth J."/>
            <person name="Stage D.E."/>
            <person name="Stark A."/>
            <person name="Stephan W."/>
            <person name="Strausberg R.L."/>
            <person name="Strempel S."/>
            <person name="Sturgill D."/>
            <person name="Sutton G."/>
            <person name="Sutton G.G."/>
            <person name="Tao W."/>
            <person name="Teichmann S."/>
            <person name="Tobari Y.N."/>
            <person name="Tomimura Y."/>
            <person name="Tsolas J.M."/>
            <person name="Valente V.L."/>
            <person name="Venter E."/>
            <person name="Venter J.C."/>
            <person name="Vicario S."/>
            <person name="Vieira F.G."/>
            <person name="Vilella A.J."/>
            <person name="Villasante A."/>
            <person name="Walenz B."/>
            <person name="Wang J."/>
            <person name="Wasserman M."/>
            <person name="Watts T."/>
            <person name="Wilson D."/>
            <person name="Wilson R.K."/>
            <person name="Wing R.A."/>
            <person name="Wolfner M.F."/>
            <person name="Wong A."/>
            <person name="Wong G.K."/>
            <person name="Wu C.I."/>
            <person name="Wu G."/>
            <person name="Yamamoto D."/>
            <person name="Yang H.P."/>
            <person name="Yang S.P."/>
            <person name="Yorke J.A."/>
            <person name="Yoshida K."/>
            <person name="Zdobnov E."/>
            <person name="Zhang P."/>
            <person name="Zhang Y."/>
            <person name="Zimin A.V."/>
            <person name="Baldwin J."/>
            <person name="Abdouelleil A."/>
            <person name="Abdulkadir J."/>
            <person name="Abebe A."/>
            <person name="Abera B."/>
            <person name="Abreu J."/>
            <person name="Acer S.C."/>
            <person name="Aftuck L."/>
            <person name="Alexander A."/>
            <person name="An P."/>
            <person name="Anderson E."/>
            <person name="Anderson S."/>
            <person name="Arachi H."/>
            <person name="Azer M."/>
            <person name="Bachantsang P."/>
            <person name="Barry A."/>
            <person name="Bayul T."/>
            <person name="Berlin A."/>
            <person name="Bessette D."/>
            <person name="Bloom T."/>
            <person name="Blye J."/>
            <person name="Boguslavskiy L."/>
            <person name="Bonnet C."/>
            <person name="Boukhgalter B."/>
            <person name="Bourzgui I."/>
            <person name="Brown A."/>
            <person name="Cahill P."/>
            <person name="Channer S."/>
            <person name="Cheshatsang Y."/>
            <person name="Chuda L."/>
            <person name="Citroen M."/>
            <person name="Collymore A."/>
            <person name="Cooke P."/>
            <person name="Costello M."/>
            <person name="D'Aco K."/>
            <person name="Daza R."/>
            <person name="De Haan G."/>
            <person name="DeGray S."/>
            <person name="DeMaso C."/>
            <person name="Dhargay N."/>
            <person name="Dooley K."/>
            <person name="Dooley E."/>
            <person name="Doricent M."/>
            <person name="Dorje P."/>
            <person name="Dorjee K."/>
            <person name="Dupes A."/>
            <person name="Elong R."/>
            <person name="Falk J."/>
            <person name="Farina A."/>
            <person name="Faro S."/>
            <person name="Ferguson D."/>
            <person name="Fisher S."/>
            <person name="Foley C.D."/>
            <person name="Franke A."/>
            <person name="Friedrich D."/>
            <person name="Gadbois L."/>
            <person name="Gearin G."/>
            <person name="Gearin C.R."/>
            <person name="Giannoukos G."/>
            <person name="Goode T."/>
            <person name="Graham J."/>
            <person name="Grandbois E."/>
            <person name="Grewal S."/>
            <person name="Gyaltsen K."/>
            <person name="Hafez N."/>
            <person name="Hagos B."/>
            <person name="Hall J."/>
            <person name="Henson C."/>
            <person name="Hollinger A."/>
            <person name="Honan T."/>
            <person name="Huard M.D."/>
            <person name="Hughes L."/>
            <person name="Hurhula B."/>
            <person name="Husby M.E."/>
            <person name="Kamat A."/>
            <person name="Kanga B."/>
            <person name="Kashin S."/>
            <person name="Khazanovich D."/>
            <person name="Kisner P."/>
            <person name="Lance K."/>
            <person name="Lara M."/>
            <person name="Lee W."/>
            <person name="Lennon N."/>
            <person name="Letendre F."/>
            <person name="LeVine R."/>
            <person name="Lipovsky A."/>
            <person name="Liu X."/>
            <person name="Liu J."/>
            <person name="Liu S."/>
            <person name="Lokyitsang T."/>
            <person name="Lokyitsang Y."/>
            <person name="Lubonja R."/>
            <person name="Lui A."/>
            <person name="MacDonald P."/>
            <person name="Magnisalis V."/>
            <person name="Maru K."/>
            <person name="Matthews C."/>
            <person name="McCusker W."/>
            <person name="McDonough S."/>
            <person name="Mehta T."/>
            <person name="Meldrim J."/>
            <person name="Meneus L."/>
            <person name="Mihai O."/>
            <person name="Mihalev A."/>
            <person name="Mihova T."/>
            <person name="Mittelman R."/>
            <person name="Mlenga V."/>
            <person name="Montmayeur A."/>
            <person name="Mulrain L."/>
            <person name="Navidi A."/>
            <person name="Naylor J."/>
            <person name="Negash T."/>
            <person name="Nguyen T."/>
            <person name="Nguyen N."/>
            <person name="Nicol R."/>
            <person name="Norbu C."/>
            <person name="Norbu N."/>
            <person name="Novod N."/>
            <person name="O'Neill B."/>
            <person name="Osman S."/>
            <person name="Markiewicz E."/>
            <person name="Oyono O.L."/>
            <person name="Patti C."/>
            <person name="Phunkhang P."/>
            <person name="Pierre F."/>
            <person name="Priest M."/>
            <person name="Raghuraman S."/>
            <person name="Rege F."/>
            <person name="Reyes R."/>
            <person name="Rise C."/>
            <person name="Rogov P."/>
            <person name="Ross K."/>
            <person name="Ryan E."/>
            <person name="Settipalli S."/>
            <person name="Shea T."/>
            <person name="Sherpa N."/>
            <person name="Shi L."/>
            <person name="Shih D."/>
            <person name="Sparrow T."/>
            <person name="Spaulding J."/>
            <person name="Stalker J."/>
            <person name="Stange-Thomann N."/>
            <person name="Stavropoulos S."/>
            <person name="Stone C."/>
            <person name="Strader C."/>
            <person name="Tesfaye S."/>
            <person name="Thomson T."/>
            <person name="Thoulutsang Y."/>
            <person name="Thoulutsang D."/>
            <person name="Topham K."/>
            <person name="Topping I."/>
            <person name="Tsamla T."/>
            <person name="Vassiliev H."/>
            <person name="Vo A."/>
            <person name="Wangchuk T."/>
            <person name="Wangdi T."/>
            <person name="Weiand M."/>
            <person name="Wilkinson J."/>
            <person name="Wilson A."/>
            <person name="Yadav S."/>
            <person name="Young G."/>
            <person name="Yu Q."/>
            <person name="Zembek L."/>
            <person name="Zhong D."/>
            <person name="Zimmer A."/>
            <person name="Zwirko Z."/>
            <person name="Jaffe D.B."/>
            <person name="Alvarez P."/>
            <person name="Brockman W."/>
            <person name="Butler J."/>
            <person name="Chin C."/>
            <person name="Gnerre S."/>
            <person name="Grabherr M."/>
            <person name="Kleber M."/>
            <person name="Mauceli E."/>
            <person name="MacCallum I."/>
        </authorList>
    </citation>
    <scope>NUCLEOTIDE SEQUENCE [LARGE SCALE GENOMIC DNA]</scope>
    <source>
        <strain evidence="2">MV2-25</strain>
    </source>
</reference>
<feature type="chain" id="PRO_5006445829" evidence="1">
    <location>
        <begin position="33"/>
        <end position="191"/>
    </location>
</feature>
<name>A0A0R3NX59_DROPS</name>
<gene>
    <name evidence="2" type="primary">Dpse\GA31083</name>
    <name evidence="2" type="ORF">Dpse_GA31083</name>
</gene>
<feature type="signal peptide" evidence="1">
    <location>
        <begin position="1"/>
        <end position="32"/>
    </location>
</feature>
<keyword evidence="1" id="KW-0732">Signal</keyword>
<reference evidence="2" key="3">
    <citation type="journal article" date="2012" name="PLoS ONE">
        <title>Mind the gap: upgrading genomes with Pacific Biosciences RS long-read sequencing technology.</title>
        <authorList>
            <person name="English A.C."/>
            <person name="Richards S."/>
            <person name="Han Y."/>
            <person name="Wang M."/>
            <person name="Vee V."/>
            <person name="Qu J."/>
            <person name="Qin X."/>
            <person name="Muzny D.M."/>
            <person name="Reid J.G."/>
            <person name="Worley K.C."/>
            <person name="Gibbs R.A."/>
        </authorList>
    </citation>
    <scope>NUCLEOTIDE SEQUENCE</scope>
    <source>
        <strain evidence="2">MV2-25</strain>
    </source>
</reference>
<dbReference type="EMBL" id="CH674739">
    <property type="protein sequence ID" value="KRT05682.1"/>
    <property type="molecule type" value="Genomic_DNA"/>
</dbReference>
<dbReference type="Bgee" id="FBgn0271490">
    <property type="expression patterns" value="Expressed in adult organism and 3 other cell types or tissues"/>
</dbReference>
<proteinExistence type="predicted"/>
<organism evidence="2">
    <name type="scientific">Drosophila pseudoobscura pseudoobscura</name>
    <name type="common">Fruit fly</name>
    <dbReference type="NCBI Taxonomy" id="46245"/>
    <lineage>
        <taxon>Eukaryota</taxon>
        <taxon>Metazoa</taxon>
        <taxon>Ecdysozoa</taxon>
        <taxon>Arthropoda</taxon>
        <taxon>Hexapoda</taxon>
        <taxon>Insecta</taxon>
        <taxon>Pterygota</taxon>
        <taxon>Neoptera</taxon>
        <taxon>Endopterygota</taxon>
        <taxon>Diptera</taxon>
        <taxon>Brachycera</taxon>
        <taxon>Muscomorpha</taxon>
        <taxon>Ephydroidea</taxon>
        <taxon>Drosophilidae</taxon>
        <taxon>Drosophila</taxon>
        <taxon>Sophophora</taxon>
    </lineage>
</organism>
<evidence type="ECO:0000256" key="1">
    <source>
        <dbReference type="SAM" id="SignalP"/>
    </source>
</evidence>
<reference evidence="2" key="4">
    <citation type="submission" date="2015-11" db="EMBL/GenBank/DDBJ databases">
        <authorList>
            <consortium name="FlyBase"/>
        </authorList>
    </citation>
    <scope>NUCLEOTIDE SEQUENCE</scope>
    <source>
        <strain evidence="2">MV2-25</strain>
    </source>
</reference>
<dbReference type="AlphaFoldDB" id="A0A0R3NX59"/>
<protein>
    <submittedName>
        <fullName evidence="2">Uncharacterized protein, isoform A</fullName>
    </submittedName>
</protein>
<accession>A0A0R3NX59</accession>
<reference evidence="2" key="1">
    <citation type="journal article" date="2005" name="Genome Res.">
        <title>Comparative genome sequencing of Drosophila pseudoobscura: chromosomal, gene, and cis-element evolution.</title>
        <authorList>
            <person name="Richards S."/>
            <person name="Liu Y."/>
            <person name="Bettencourt B.R."/>
            <person name="Hradecky P."/>
            <person name="Letovsky S."/>
            <person name="Nielsen R."/>
            <person name="Thornton K."/>
            <person name="Hubisz M.J."/>
            <person name="Chen R."/>
            <person name="Meisel R.P."/>
            <person name="Couronne O."/>
            <person name="Hua S."/>
            <person name="Smith M.A."/>
            <person name="Zhang P."/>
            <person name="Liu J."/>
            <person name="Bussemaker H.J."/>
            <person name="van Batenburg M.F."/>
            <person name="Howells S.L."/>
            <person name="Scherer S.E."/>
            <person name="Sodergren E."/>
            <person name="Matthews B.B."/>
            <person name="Crosby M.A."/>
            <person name="Schroeder A.J."/>
            <person name="Ortiz-Barrientos D."/>
            <person name="Rives C.M."/>
            <person name="Metzker M.L."/>
            <person name="Muzny D.M."/>
            <person name="Scott G."/>
            <person name="Steffen D."/>
            <person name="Wheeler D.A."/>
            <person name="Worley K.C."/>
            <person name="Havlak P."/>
            <person name="Durbin K.J."/>
            <person name="Egan A."/>
            <person name="Gill R."/>
            <person name="Hume J."/>
            <person name="Morgan M.B."/>
            <person name="Miner G."/>
            <person name="Hamilton C."/>
            <person name="Huang Y."/>
            <person name="Waldron L."/>
            <person name="Verduzco D."/>
            <person name="Clerc-Blankenburg K.P."/>
            <person name="Dubchak I."/>
            <person name="Noor M.A."/>
            <person name="Anderson W."/>
            <person name="White K.P."/>
            <person name="Clark A.G."/>
            <person name="Schaeffer S.W."/>
            <person name="Gelbart W."/>
            <person name="Weinstock G.M."/>
            <person name="Gibbs R.A."/>
        </authorList>
    </citation>
    <scope>NUCLEOTIDE SEQUENCE [LARGE SCALE GENOMIC DNA]</scope>
    <source>
        <strain evidence="2">MV2-25</strain>
    </source>
</reference>
<sequence length="191" mass="20368">MEMEMARWPLSTELAGLVVGLLLLFCDDGMTSRPSVVGSIIGLASKLGPTCNKMLRLVARQVLERLICECIDTAAWMLMATAIGPSTSPIWQELDGEIGAAAAGEAALSEAWQRQPVVWMLLATAIGPSNFAHLAGIGWRNWCGSCWRGSSIGGVAGTYGFVGCSGPVRWIVRSVVNKSLNVVQLASDVWC</sequence>
<evidence type="ECO:0000313" key="2">
    <source>
        <dbReference type="EMBL" id="KRT05682.1"/>
    </source>
</evidence>